<proteinExistence type="predicted"/>
<comment type="caution">
    <text evidence="2">The sequence shown here is derived from an EMBL/GenBank/DDBJ whole genome shotgun (WGS) entry which is preliminary data.</text>
</comment>
<feature type="compositionally biased region" description="Polar residues" evidence="1">
    <location>
        <begin position="8"/>
        <end position="28"/>
    </location>
</feature>
<organism evidence="2 3">
    <name type="scientific">Gigaspora margarita</name>
    <dbReference type="NCBI Taxonomy" id="4874"/>
    <lineage>
        <taxon>Eukaryota</taxon>
        <taxon>Fungi</taxon>
        <taxon>Fungi incertae sedis</taxon>
        <taxon>Mucoromycota</taxon>
        <taxon>Glomeromycotina</taxon>
        <taxon>Glomeromycetes</taxon>
        <taxon>Diversisporales</taxon>
        <taxon>Gigasporaceae</taxon>
        <taxon>Gigaspora</taxon>
    </lineage>
</organism>
<evidence type="ECO:0000256" key="1">
    <source>
        <dbReference type="SAM" id="MobiDB-lite"/>
    </source>
</evidence>
<feature type="region of interest" description="Disordered" evidence="1">
    <location>
        <begin position="1"/>
        <end position="62"/>
    </location>
</feature>
<accession>A0ABN7V7Z1</accession>
<dbReference type="Proteomes" id="UP000789901">
    <property type="component" value="Unassembled WGS sequence"/>
</dbReference>
<dbReference type="EMBL" id="CAJVQB010010510">
    <property type="protein sequence ID" value="CAG8740551.1"/>
    <property type="molecule type" value="Genomic_DNA"/>
</dbReference>
<keyword evidence="3" id="KW-1185">Reference proteome</keyword>
<feature type="compositionally biased region" description="Basic and acidic residues" evidence="1">
    <location>
        <begin position="29"/>
        <end position="62"/>
    </location>
</feature>
<feature type="non-terminal residue" evidence="2">
    <location>
        <position position="1"/>
    </location>
</feature>
<name>A0ABN7V7Z1_GIGMA</name>
<reference evidence="2 3" key="1">
    <citation type="submission" date="2021-06" db="EMBL/GenBank/DDBJ databases">
        <authorList>
            <person name="Kallberg Y."/>
            <person name="Tangrot J."/>
            <person name="Rosling A."/>
        </authorList>
    </citation>
    <scope>NUCLEOTIDE SEQUENCE [LARGE SCALE GENOMIC DNA]</scope>
    <source>
        <strain evidence="2 3">120-4 pot B 10/14</strain>
    </source>
</reference>
<evidence type="ECO:0000313" key="3">
    <source>
        <dbReference type="Proteomes" id="UP000789901"/>
    </source>
</evidence>
<gene>
    <name evidence="2" type="ORF">GMARGA_LOCUS15331</name>
</gene>
<protein>
    <submittedName>
        <fullName evidence="2">22512_t:CDS:1</fullName>
    </submittedName>
</protein>
<sequence length="145" mass="16759">RQVLLLVDNTSSHTATETNNPTKVQDNTMKIDDSAKEIKEIQHKEEHEEGHEKGHEEGCKKEHEKLTIRKAIDYISNTWEEVREKATRIIPEMNEPEESELDDEPEDEIPEVNNAAILVSDFSPETNLVAQELESNINEYIYMTK</sequence>
<evidence type="ECO:0000313" key="2">
    <source>
        <dbReference type="EMBL" id="CAG8740551.1"/>
    </source>
</evidence>